<dbReference type="Proteomes" id="UP001168821">
    <property type="component" value="Unassembled WGS sequence"/>
</dbReference>
<organism evidence="1 2">
    <name type="scientific">Zophobas morio</name>
    <dbReference type="NCBI Taxonomy" id="2755281"/>
    <lineage>
        <taxon>Eukaryota</taxon>
        <taxon>Metazoa</taxon>
        <taxon>Ecdysozoa</taxon>
        <taxon>Arthropoda</taxon>
        <taxon>Hexapoda</taxon>
        <taxon>Insecta</taxon>
        <taxon>Pterygota</taxon>
        <taxon>Neoptera</taxon>
        <taxon>Endopterygota</taxon>
        <taxon>Coleoptera</taxon>
        <taxon>Polyphaga</taxon>
        <taxon>Cucujiformia</taxon>
        <taxon>Tenebrionidae</taxon>
        <taxon>Zophobas</taxon>
    </lineage>
</organism>
<evidence type="ECO:0000313" key="1">
    <source>
        <dbReference type="EMBL" id="KAJ3655001.1"/>
    </source>
</evidence>
<proteinExistence type="predicted"/>
<dbReference type="Pfam" id="PF03564">
    <property type="entry name" value="DUF1759"/>
    <property type="match status" value="1"/>
</dbReference>
<reference evidence="1" key="1">
    <citation type="journal article" date="2023" name="G3 (Bethesda)">
        <title>Whole genome assemblies of Zophobas morio and Tenebrio molitor.</title>
        <authorList>
            <person name="Kaur S."/>
            <person name="Stinson S.A."/>
            <person name="diCenzo G.C."/>
        </authorList>
    </citation>
    <scope>NUCLEOTIDE SEQUENCE</scope>
    <source>
        <strain evidence="1">QUZm001</strain>
    </source>
</reference>
<dbReference type="InterPro" id="IPR005312">
    <property type="entry name" value="DUF1759"/>
</dbReference>
<keyword evidence="2" id="KW-1185">Reference proteome</keyword>
<sequence length="410" mass="46463">MAVKLKEARAMRALAYNQMVETHDVASSALVQTTLKGLFSFRYQRVEEVVQDFRKYHAAVISCLSSLTEPDFESEDAVRKEFDRLYCETGVAYGELFPASSALNTPTPSDHSQTRQNNIRLPKISLRNFDGDFVKWYPFIQTFNTAIHNNESLPPVDKFQYLLSCLSGEALNLIKSLTLSEDNYPIAYKILTDRYDDKRKLAAQFFHGIMSIPKLTRESAKALRSVLDSFKEHRGALEALKIADNLEDFLWFSILLDKVDVNTRKAFEAECRIQKIDFPTREDLENFIESHCKVLDCCPDPTGVARLKSFNLSGPKSHNKASFVVTSNSVKKCPLCTETHNVVKCPTFVQASPFDRYSLIKPTRTCFNCLKEEHAVSKCPSKGCCRDCGGRHHTLLHFKSRKNLACAIGT</sequence>
<dbReference type="AlphaFoldDB" id="A0AA38IJ38"/>
<dbReference type="PANTHER" id="PTHR47331">
    <property type="entry name" value="PHD-TYPE DOMAIN-CONTAINING PROTEIN"/>
    <property type="match status" value="1"/>
</dbReference>
<accession>A0AA38IJ38</accession>
<evidence type="ECO:0000313" key="2">
    <source>
        <dbReference type="Proteomes" id="UP001168821"/>
    </source>
</evidence>
<gene>
    <name evidence="1" type="ORF">Zmor_014149</name>
</gene>
<comment type="caution">
    <text evidence="1">The sequence shown here is derived from an EMBL/GenBank/DDBJ whole genome shotgun (WGS) entry which is preliminary data.</text>
</comment>
<protein>
    <submittedName>
        <fullName evidence="1">Uncharacterized protein</fullName>
    </submittedName>
</protein>
<dbReference type="EMBL" id="JALNTZ010000004">
    <property type="protein sequence ID" value="KAJ3655001.1"/>
    <property type="molecule type" value="Genomic_DNA"/>
</dbReference>
<name>A0AA38IJ38_9CUCU</name>